<feature type="domain" description="Peptidase S8/S53" evidence="8">
    <location>
        <begin position="197"/>
        <end position="681"/>
    </location>
</feature>
<dbReference type="PRINTS" id="PR00723">
    <property type="entry name" value="SUBTILISIN"/>
</dbReference>
<dbReference type="AlphaFoldDB" id="A0AAE3KJ66"/>
<dbReference type="InterPro" id="IPR036852">
    <property type="entry name" value="Peptidase_S8/S53_dom_sf"/>
</dbReference>
<keyword evidence="3 6" id="KW-0378">Hydrolase</keyword>
<evidence type="ECO:0000256" key="5">
    <source>
        <dbReference type="PIRSR" id="PIRSR615500-1"/>
    </source>
</evidence>
<evidence type="ECO:0000256" key="7">
    <source>
        <dbReference type="RuleBase" id="RU003355"/>
    </source>
</evidence>
<evidence type="ECO:0000256" key="1">
    <source>
        <dbReference type="ARBA" id="ARBA00011073"/>
    </source>
</evidence>
<comment type="similarity">
    <text evidence="1 6 7">Belongs to the peptidase S8 family.</text>
</comment>
<dbReference type="InterPro" id="IPR050131">
    <property type="entry name" value="Peptidase_S8_subtilisin-like"/>
</dbReference>
<evidence type="ECO:0000313" key="9">
    <source>
        <dbReference type="EMBL" id="MCP2169956.1"/>
    </source>
</evidence>
<dbReference type="SUPFAM" id="SSF52743">
    <property type="entry name" value="Subtilisin-like"/>
    <property type="match status" value="1"/>
</dbReference>
<evidence type="ECO:0000256" key="6">
    <source>
        <dbReference type="PROSITE-ProRule" id="PRU01240"/>
    </source>
</evidence>
<reference evidence="9" key="1">
    <citation type="submission" date="2022-06" db="EMBL/GenBank/DDBJ databases">
        <title>Genomic Encyclopedia of Archaeal and Bacterial Type Strains, Phase II (KMG-II): from individual species to whole genera.</title>
        <authorList>
            <person name="Goeker M."/>
        </authorList>
    </citation>
    <scope>NUCLEOTIDE SEQUENCE</scope>
    <source>
        <strain evidence="9">DSM 43935</strain>
    </source>
</reference>
<proteinExistence type="inferred from homology"/>
<dbReference type="InterPro" id="IPR000209">
    <property type="entry name" value="Peptidase_S8/S53_dom"/>
</dbReference>
<keyword evidence="4 6" id="KW-0720">Serine protease</keyword>
<dbReference type="InterPro" id="IPR022398">
    <property type="entry name" value="Peptidase_S8_His-AS"/>
</dbReference>
<dbReference type="PANTHER" id="PTHR43806">
    <property type="entry name" value="PEPTIDASE S8"/>
    <property type="match status" value="1"/>
</dbReference>
<dbReference type="PROSITE" id="PS00138">
    <property type="entry name" value="SUBTILASE_SER"/>
    <property type="match status" value="1"/>
</dbReference>
<sequence length="1130" mass="116763">MRFSRVPGSVGRVAVRSAVAVMAVALTAGTGAGVAIGQEAGSGEPLAQPVPSADGLSSAQLQLKLSPRLTAAQGKVTAFVELDRQPAVDVFNEKQSQGADKNAAKQAATKAVADTGEVANRVVGQLRSRDAGTKELYRTANGVPGVVVTADAAQVRELAQLPDVKSIRTVVPKTRTNASADQLTKALNVWQQTGRYGDGVRIGIIDTGIDYTHADFGGPGTKEAYQAIDRTKVDPAYFPTAKVVGGIDLVGDDYDANDEAHATPQPDPNPLDCGEHGTHVAGTAGGFGVNADGTTFRGDYGKLTPEALDAMRIGPGTAPKALLYAIKVFGCAGSTNVTGQALDWALDPDGDGDFSDHLDVVNLSLGSDYGAPDDPDSLFVRKLAQNGVVPVFSAGNGGDLYDVGGSPGTTLEALTVASTRDAFVLRDAAEVSAPADVAGGKGGQYSQNYTGYDSLDLTKPVVALTDTANADGCLAYSAADKAAVAGRFVWLEWDDNDATRRCGSGARANNAQAAGAAGAIFSSGIDHFTAGIAGNAAIPVFQFTGTATKQLRPALAAGTLQVRFAGALRASVRTSYPEITDTPSSFTSRGVRGPAVKPDVAAPGDTIASALYGSGDRATVLSGTSMAAPHTTGITALVRQTHPDWTPEEVKAAVMNTAGADVYSGENASGHKEAPQRVGAGRIDAKAAVDNQVLAMVQDNPGAVSVTFGTVEVGGPVSLTKTIKVVNKGVQPVEFGAEYQAITQIPGVSYQLSANSVRLSPRGVATLKVTLRIDDPKALAKTVDPTVVTEQLGVARQFVADASGRVVLTPKSGSSIPLRVPVYSAPKPVADIATADSVRFPGRADQAVLTLRGRGLQQGQGSQAYRSLVSVLELQGNSRQLPECRKNVTTGCTVNQTAKGGDLRYVGAASTAPLAKAQGRPEDALLAFGIVTWGNWYNLGNNTIPFVDIDTTGDGRADFETYVTKPTGTDVLVANTVDLNQPSFPSVDIQPLNGQFGDVDTNVFDTNVAVLPVSLAALGIDAAADTARLSYTVGVSGYYRAPGDTTGLVDQIATPMSFDPLRPGLWVQGGGDPALSYLAKPGTALVVNRNAEALAKDKADNLLVLNHHNASDRRAQVVSVKGNNRPHSAS</sequence>
<feature type="active site" description="Charge relay system" evidence="5 6">
    <location>
        <position position="206"/>
    </location>
</feature>
<dbReference type="PROSITE" id="PS00137">
    <property type="entry name" value="SUBTILASE_HIS"/>
    <property type="match status" value="1"/>
</dbReference>
<dbReference type="Gene3D" id="3.50.30.30">
    <property type="match status" value="1"/>
</dbReference>
<name>A0AAE3KJ66_9PSEU</name>
<gene>
    <name evidence="9" type="ORF">LX83_006842</name>
</gene>
<dbReference type="InterPro" id="IPR034213">
    <property type="entry name" value="S8_Vpr-like"/>
</dbReference>
<keyword evidence="10" id="KW-1185">Reference proteome</keyword>
<accession>A0AAE3KJ66</accession>
<evidence type="ECO:0000256" key="2">
    <source>
        <dbReference type="ARBA" id="ARBA00022670"/>
    </source>
</evidence>
<dbReference type="GO" id="GO:0004252">
    <property type="term" value="F:serine-type endopeptidase activity"/>
    <property type="evidence" value="ECO:0007669"/>
    <property type="project" value="UniProtKB-UniRule"/>
</dbReference>
<dbReference type="InterPro" id="IPR023827">
    <property type="entry name" value="Peptidase_S8_Asp-AS"/>
</dbReference>
<dbReference type="InterPro" id="IPR023828">
    <property type="entry name" value="Peptidase_S8_Ser-AS"/>
</dbReference>
<dbReference type="GO" id="GO:0006508">
    <property type="term" value="P:proteolysis"/>
    <property type="evidence" value="ECO:0007669"/>
    <property type="project" value="UniProtKB-KW"/>
</dbReference>
<evidence type="ECO:0000256" key="3">
    <source>
        <dbReference type="ARBA" id="ARBA00022801"/>
    </source>
</evidence>
<dbReference type="InterPro" id="IPR015500">
    <property type="entry name" value="Peptidase_S8_subtilisin-rel"/>
</dbReference>
<evidence type="ECO:0000259" key="8">
    <source>
        <dbReference type="Pfam" id="PF00082"/>
    </source>
</evidence>
<dbReference type="CDD" id="cd07474">
    <property type="entry name" value="Peptidases_S8_subtilisin_Vpr-like"/>
    <property type="match status" value="1"/>
</dbReference>
<dbReference type="EMBL" id="JAMTCK010000022">
    <property type="protein sequence ID" value="MCP2169956.1"/>
    <property type="molecule type" value="Genomic_DNA"/>
</dbReference>
<dbReference type="Gene3D" id="3.40.50.200">
    <property type="entry name" value="Peptidase S8/S53 domain"/>
    <property type="match status" value="1"/>
</dbReference>
<keyword evidence="2 6" id="KW-0645">Protease</keyword>
<evidence type="ECO:0000313" key="10">
    <source>
        <dbReference type="Proteomes" id="UP001206128"/>
    </source>
</evidence>
<comment type="caution">
    <text evidence="9">The sequence shown here is derived from an EMBL/GenBank/DDBJ whole genome shotgun (WGS) entry which is preliminary data.</text>
</comment>
<feature type="active site" description="Charge relay system" evidence="5 6">
    <location>
        <position position="625"/>
    </location>
</feature>
<dbReference type="PROSITE" id="PS51892">
    <property type="entry name" value="SUBTILASE"/>
    <property type="match status" value="1"/>
</dbReference>
<feature type="active site" description="Charge relay system" evidence="5 6">
    <location>
        <position position="276"/>
    </location>
</feature>
<dbReference type="PANTHER" id="PTHR43806:SF65">
    <property type="entry name" value="SERINE PROTEASE APRX"/>
    <property type="match status" value="1"/>
</dbReference>
<dbReference type="Pfam" id="PF00082">
    <property type="entry name" value="Peptidase_S8"/>
    <property type="match status" value="1"/>
</dbReference>
<dbReference type="Proteomes" id="UP001206128">
    <property type="component" value="Unassembled WGS sequence"/>
</dbReference>
<protein>
    <submittedName>
        <fullName evidence="9">PA domain-containing protein</fullName>
    </submittedName>
</protein>
<evidence type="ECO:0000256" key="4">
    <source>
        <dbReference type="ARBA" id="ARBA00022825"/>
    </source>
</evidence>
<dbReference type="PROSITE" id="PS00136">
    <property type="entry name" value="SUBTILASE_ASP"/>
    <property type="match status" value="1"/>
</dbReference>
<dbReference type="RefSeq" id="WP_253779547.1">
    <property type="nucleotide sequence ID" value="NZ_JAMTCK010000022.1"/>
</dbReference>
<organism evidence="9 10">
    <name type="scientific">Goodfellowiella coeruleoviolacea</name>
    <dbReference type="NCBI Taxonomy" id="334858"/>
    <lineage>
        <taxon>Bacteria</taxon>
        <taxon>Bacillati</taxon>
        <taxon>Actinomycetota</taxon>
        <taxon>Actinomycetes</taxon>
        <taxon>Pseudonocardiales</taxon>
        <taxon>Pseudonocardiaceae</taxon>
        <taxon>Goodfellowiella</taxon>
    </lineage>
</organism>